<dbReference type="GO" id="GO:0005886">
    <property type="term" value="C:plasma membrane"/>
    <property type="evidence" value="ECO:0007669"/>
    <property type="project" value="UniProtKB-SubCell"/>
</dbReference>
<dbReference type="GO" id="GO:0050906">
    <property type="term" value="P:detection of stimulus involved in sensory perception"/>
    <property type="evidence" value="ECO:0007669"/>
    <property type="project" value="UniProtKB-ARBA"/>
</dbReference>
<evidence type="ECO:0000259" key="11">
    <source>
        <dbReference type="Pfam" id="PF00060"/>
    </source>
</evidence>
<evidence type="ECO:0000256" key="1">
    <source>
        <dbReference type="ARBA" id="ARBA00004651"/>
    </source>
</evidence>
<dbReference type="Proteomes" id="UP000198287">
    <property type="component" value="Unassembled WGS sequence"/>
</dbReference>
<feature type="transmembrane region" description="Helical" evidence="9">
    <location>
        <begin position="626"/>
        <end position="649"/>
    </location>
</feature>
<evidence type="ECO:0000256" key="2">
    <source>
        <dbReference type="ARBA" id="ARBA00008685"/>
    </source>
</evidence>
<evidence type="ECO:0000256" key="5">
    <source>
        <dbReference type="ARBA" id="ARBA00022989"/>
    </source>
</evidence>
<accession>A0A226F1B1</accession>
<comment type="subcellular location">
    <subcellularLocation>
        <location evidence="1">Cell membrane</location>
        <topology evidence="1">Multi-pass membrane protein</topology>
    </subcellularLocation>
</comment>
<dbReference type="PANTHER" id="PTHR42643">
    <property type="entry name" value="IONOTROPIC RECEPTOR 20A-RELATED"/>
    <property type="match status" value="1"/>
</dbReference>
<evidence type="ECO:0000313" key="12">
    <source>
        <dbReference type="EMBL" id="OXA63552.1"/>
    </source>
</evidence>
<keyword evidence="5 9" id="KW-1133">Transmembrane helix</keyword>
<keyword evidence="10" id="KW-0732">Signal</keyword>
<proteinExistence type="inferred from homology"/>
<dbReference type="GO" id="GO:0015276">
    <property type="term" value="F:ligand-gated monoatomic ion channel activity"/>
    <property type="evidence" value="ECO:0007669"/>
    <property type="project" value="InterPro"/>
</dbReference>
<name>A0A226F1B1_FOLCA</name>
<evidence type="ECO:0000256" key="8">
    <source>
        <dbReference type="ARBA" id="ARBA00023180"/>
    </source>
</evidence>
<evidence type="ECO:0000256" key="10">
    <source>
        <dbReference type="SAM" id="SignalP"/>
    </source>
</evidence>
<feature type="signal peptide" evidence="10">
    <location>
        <begin position="1"/>
        <end position="20"/>
    </location>
</feature>
<evidence type="ECO:0000256" key="3">
    <source>
        <dbReference type="ARBA" id="ARBA00022475"/>
    </source>
</evidence>
<keyword evidence="13" id="KW-1185">Reference proteome</keyword>
<evidence type="ECO:0000313" key="13">
    <source>
        <dbReference type="Proteomes" id="UP000198287"/>
    </source>
</evidence>
<reference evidence="12 13" key="1">
    <citation type="submission" date="2015-12" db="EMBL/GenBank/DDBJ databases">
        <title>The genome of Folsomia candida.</title>
        <authorList>
            <person name="Faddeeva A."/>
            <person name="Derks M.F."/>
            <person name="Anvar Y."/>
            <person name="Smit S."/>
            <person name="Van Straalen N."/>
            <person name="Roelofs D."/>
        </authorList>
    </citation>
    <scope>NUCLEOTIDE SEQUENCE [LARGE SCALE GENOMIC DNA]</scope>
    <source>
        <strain evidence="12 13">VU population</strain>
        <tissue evidence="12">Whole body</tissue>
    </source>
</reference>
<feature type="domain" description="Ionotropic glutamate receptor C-terminal" evidence="11">
    <location>
        <begin position="349"/>
        <end position="450"/>
    </location>
</feature>
<evidence type="ECO:0000256" key="6">
    <source>
        <dbReference type="ARBA" id="ARBA00023136"/>
    </source>
</evidence>
<dbReference type="InterPro" id="IPR052192">
    <property type="entry name" value="Insect_Ionotropic_Sensory_Rcpt"/>
</dbReference>
<keyword evidence="4 9" id="KW-0812">Transmembrane</keyword>
<protein>
    <submittedName>
        <fullName evidence="12">Glutamate receptor 2</fullName>
    </submittedName>
</protein>
<organism evidence="12 13">
    <name type="scientific">Folsomia candida</name>
    <name type="common">Springtail</name>
    <dbReference type="NCBI Taxonomy" id="158441"/>
    <lineage>
        <taxon>Eukaryota</taxon>
        <taxon>Metazoa</taxon>
        <taxon>Ecdysozoa</taxon>
        <taxon>Arthropoda</taxon>
        <taxon>Hexapoda</taxon>
        <taxon>Collembola</taxon>
        <taxon>Entomobryomorpha</taxon>
        <taxon>Isotomoidea</taxon>
        <taxon>Isotomidae</taxon>
        <taxon>Proisotominae</taxon>
        <taxon>Folsomia</taxon>
    </lineage>
</organism>
<keyword evidence="7 12" id="KW-0675">Receptor</keyword>
<feature type="chain" id="PRO_5012623973" evidence="10">
    <location>
        <begin position="21"/>
        <end position="694"/>
    </location>
</feature>
<dbReference type="AlphaFoldDB" id="A0A226F1B1"/>
<evidence type="ECO:0000256" key="4">
    <source>
        <dbReference type="ARBA" id="ARBA00022692"/>
    </source>
</evidence>
<evidence type="ECO:0000256" key="9">
    <source>
        <dbReference type="SAM" id="Phobius"/>
    </source>
</evidence>
<comment type="caution">
    <text evidence="12">The sequence shown here is derived from an EMBL/GenBank/DDBJ whole genome shotgun (WGS) entry which is preliminary data.</text>
</comment>
<keyword evidence="8" id="KW-0325">Glycoprotein</keyword>
<gene>
    <name evidence="12" type="ORF">Fcan01_01185</name>
</gene>
<dbReference type="EMBL" id="LNIX01000001">
    <property type="protein sequence ID" value="OXA63552.1"/>
    <property type="molecule type" value="Genomic_DNA"/>
</dbReference>
<keyword evidence="3" id="KW-1003">Cell membrane</keyword>
<evidence type="ECO:0000256" key="7">
    <source>
        <dbReference type="ARBA" id="ARBA00023170"/>
    </source>
</evidence>
<dbReference type="Pfam" id="PF00060">
    <property type="entry name" value="Lig_chan"/>
    <property type="match status" value="1"/>
</dbReference>
<keyword evidence="6 9" id="KW-0472">Membrane</keyword>
<dbReference type="InterPro" id="IPR001320">
    <property type="entry name" value="Iontro_rcpt_C"/>
</dbReference>
<comment type="similarity">
    <text evidence="2">Belongs to the glutamate-gated ion channel (TC 1.A.10.1) family.</text>
</comment>
<dbReference type="Gene3D" id="1.10.287.70">
    <property type="match status" value="1"/>
</dbReference>
<feature type="transmembrane region" description="Helical" evidence="9">
    <location>
        <begin position="406"/>
        <end position="426"/>
    </location>
</feature>
<sequence>MYSIIILLLTISILSRKGSSHNPPPHKEKIVAMISHLVQNQVSLHNFHPKTIWFYNGYTFHPNVRRATGGFPLDENHLEDMLPNLERPENVFLPLIIGDFGKDVRKIHTDLYSFIFLAILKTPLELEEFIKINGNRRRDRFIFVGKEPSLSNLFHSEVIKGLKDKVGLTIPKHGMTTELLLDPVIYNPSGEMVKVSIHDVQDFSNIIKVGPLMGRNLRGRHLKITGSLLPTWLYRISDDKSPQGLQHDGSNYRIFVEASRRFNFTFDLDAPPGKVYAAKLANGTWVGQTGDLFYTERGYTNSIYLGQIYGLLDFVEYASTIDHAHLMFFAGRAKMESNSESFLLPYQREVWISVIVVYVAIILTVFCLLVPKPWKKNDLTWRDAAYHAICVPYLVALEQALSKVPISVRFIVGLWLVMTIVTGTGYRCNLASFLSVPTIPPVPRTFAELAADPDYCIILNNVGVPEVKFFQLNDNPTIKAVTRRLIYNPDSDDCAKQAFLHKKTICVGWRKIILTASLGTMTINTRLDPLIPSNDIAMLVPMSVAFVKDSILVDSMTPITGFIFSTGLHNKWTDEAYFHFKILGKAKVEKSDKGSELYLALKEFEDSITSLGALKPFNLENVIIPFYSLIFGLLISGIGFLLEIGYAHCSSRFFDQTKKVRRRIVSPMNTDKENKTNLVVLGQLGHLQICVSSQ</sequence>
<dbReference type="OrthoDB" id="7737865at2759"/>
<dbReference type="PANTHER" id="PTHR42643:SF24">
    <property type="entry name" value="IONOTROPIC RECEPTOR 60A"/>
    <property type="match status" value="1"/>
</dbReference>
<feature type="transmembrane region" description="Helical" evidence="9">
    <location>
        <begin position="350"/>
        <end position="370"/>
    </location>
</feature>